<dbReference type="InterPro" id="IPR016186">
    <property type="entry name" value="C-type_lectin-like/link_sf"/>
</dbReference>
<organism evidence="3 4">
    <name type="scientific">Sinocyclocheilus grahami</name>
    <name type="common">Dianchi golden-line fish</name>
    <name type="synonym">Barbus grahami</name>
    <dbReference type="NCBI Taxonomy" id="75366"/>
    <lineage>
        <taxon>Eukaryota</taxon>
        <taxon>Metazoa</taxon>
        <taxon>Chordata</taxon>
        <taxon>Craniata</taxon>
        <taxon>Vertebrata</taxon>
        <taxon>Euteleostomi</taxon>
        <taxon>Actinopterygii</taxon>
        <taxon>Neopterygii</taxon>
        <taxon>Teleostei</taxon>
        <taxon>Ostariophysi</taxon>
        <taxon>Cypriniformes</taxon>
        <taxon>Cyprinidae</taxon>
        <taxon>Cyprininae</taxon>
        <taxon>Sinocyclocheilus</taxon>
    </lineage>
</organism>
<dbReference type="SUPFAM" id="SSF56436">
    <property type="entry name" value="C-type lectin-like"/>
    <property type="match status" value="1"/>
</dbReference>
<dbReference type="PROSITE" id="PS00615">
    <property type="entry name" value="C_TYPE_LECTIN_1"/>
    <property type="match status" value="1"/>
</dbReference>
<sequence>FSHVIWIEFSVSIKSHLMLDKYFFILCDSHDYVLIQEYKAWNEAQDFCRKNYIDLATVQTDEEWSELNKLRAKYRSNTWIGLYDDVNSWRWSFRDERLTYVNWDMNEPNNYRGNQYCVMLHSDGYWHDEDCDLKCVIICQNGKIHILLHTLCFYYPIVLNIRRP</sequence>
<dbReference type="Gene3D" id="3.10.100.10">
    <property type="entry name" value="Mannose-Binding Protein A, subunit A"/>
    <property type="match status" value="1"/>
</dbReference>
<keyword evidence="4" id="KW-1185">Reference proteome</keyword>
<feature type="domain" description="C-type lectin" evidence="2">
    <location>
        <begin position="27"/>
        <end position="140"/>
    </location>
</feature>
<dbReference type="Ensembl" id="ENSSGRT00000063582.1">
    <property type="protein sequence ID" value="ENSSGRP00000059585.1"/>
    <property type="gene ID" value="ENSSGRG00000030980.1"/>
</dbReference>
<reference evidence="3" key="2">
    <citation type="submission" date="2025-09" db="UniProtKB">
        <authorList>
            <consortium name="Ensembl"/>
        </authorList>
    </citation>
    <scope>IDENTIFICATION</scope>
</reference>
<dbReference type="PANTHER" id="PTHR45784">
    <property type="entry name" value="C-TYPE LECTIN DOMAIN FAMILY 20 MEMBER A-RELATED"/>
    <property type="match status" value="1"/>
</dbReference>
<keyword evidence="1" id="KW-1015">Disulfide bond</keyword>
<name>A0A672P7Z9_SINGR</name>
<dbReference type="PANTHER" id="PTHR45784:SF3">
    <property type="entry name" value="C-TYPE LECTIN DOMAIN FAMILY 4 MEMBER K-LIKE-RELATED"/>
    <property type="match status" value="1"/>
</dbReference>
<evidence type="ECO:0000313" key="3">
    <source>
        <dbReference type="Ensembl" id="ENSSGRP00000059585.1"/>
    </source>
</evidence>
<dbReference type="SMART" id="SM00034">
    <property type="entry name" value="CLECT"/>
    <property type="match status" value="1"/>
</dbReference>
<proteinExistence type="predicted"/>
<evidence type="ECO:0000256" key="1">
    <source>
        <dbReference type="ARBA" id="ARBA00023157"/>
    </source>
</evidence>
<protein>
    <recommendedName>
        <fullName evidence="2">C-type lectin domain-containing protein</fullName>
    </recommendedName>
</protein>
<dbReference type="InParanoid" id="A0A672P7Z9"/>
<dbReference type="OMA" id="WSATDAT"/>
<dbReference type="Pfam" id="PF00059">
    <property type="entry name" value="Lectin_C"/>
    <property type="match status" value="1"/>
</dbReference>
<evidence type="ECO:0000259" key="2">
    <source>
        <dbReference type="PROSITE" id="PS50041"/>
    </source>
</evidence>
<reference evidence="3" key="1">
    <citation type="submission" date="2025-08" db="UniProtKB">
        <authorList>
            <consortium name="Ensembl"/>
        </authorList>
    </citation>
    <scope>IDENTIFICATION</scope>
</reference>
<accession>A0A672P7Z9</accession>
<dbReference type="PROSITE" id="PS50041">
    <property type="entry name" value="C_TYPE_LECTIN_2"/>
    <property type="match status" value="1"/>
</dbReference>
<dbReference type="Proteomes" id="UP000472262">
    <property type="component" value="Unassembled WGS sequence"/>
</dbReference>
<dbReference type="AlphaFoldDB" id="A0A672P7Z9"/>
<dbReference type="InterPro" id="IPR001304">
    <property type="entry name" value="C-type_lectin-like"/>
</dbReference>
<dbReference type="InterPro" id="IPR018378">
    <property type="entry name" value="C-type_lectin_CS"/>
</dbReference>
<dbReference type="InterPro" id="IPR016187">
    <property type="entry name" value="CTDL_fold"/>
</dbReference>
<evidence type="ECO:0000313" key="4">
    <source>
        <dbReference type="Proteomes" id="UP000472262"/>
    </source>
</evidence>